<name>A0A0F8ZI94_9ZZZZ</name>
<evidence type="ECO:0000313" key="2">
    <source>
        <dbReference type="EMBL" id="KKK93488.1"/>
    </source>
</evidence>
<gene>
    <name evidence="2" type="ORF">LCGC14_2692400</name>
</gene>
<evidence type="ECO:0008006" key="3">
    <source>
        <dbReference type="Google" id="ProtNLM"/>
    </source>
</evidence>
<protein>
    <recommendedName>
        <fullName evidence="3">Phage terminase small subunit P27 family</fullName>
    </recommendedName>
</protein>
<feature type="compositionally biased region" description="Basic and acidic residues" evidence="1">
    <location>
        <begin position="160"/>
        <end position="169"/>
    </location>
</feature>
<proteinExistence type="predicted"/>
<comment type="caution">
    <text evidence="2">The sequence shown here is derived from an EMBL/GenBank/DDBJ whole genome shotgun (WGS) entry which is preliminary data.</text>
</comment>
<sequence>IKMSVTGPKPKPSAMLKIHGPVRKDRRLPDEVIPDGGIPERPKILKGPAKTEWERLAPLLYEKGVLTTWDMAAFAQYCFHWGEWYSLGQAIKKAKGAKKASDGQKAEPGKKDLRTRYTAKTSKGGECLDVLVQAQFKALAACRSLATEFGLTPSSRTRIKTGDKQKDNPFEALASRQQGA</sequence>
<organism evidence="2">
    <name type="scientific">marine sediment metagenome</name>
    <dbReference type="NCBI Taxonomy" id="412755"/>
    <lineage>
        <taxon>unclassified sequences</taxon>
        <taxon>metagenomes</taxon>
        <taxon>ecological metagenomes</taxon>
    </lineage>
</organism>
<dbReference type="NCBIfam" id="TIGR01558">
    <property type="entry name" value="sm_term_P27"/>
    <property type="match status" value="1"/>
</dbReference>
<dbReference type="InterPro" id="IPR006448">
    <property type="entry name" value="Phage_term_ssu_P27"/>
</dbReference>
<evidence type="ECO:0000256" key="1">
    <source>
        <dbReference type="SAM" id="MobiDB-lite"/>
    </source>
</evidence>
<dbReference type="Pfam" id="PF05119">
    <property type="entry name" value="Terminase_4"/>
    <property type="match status" value="1"/>
</dbReference>
<reference evidence="2" key="1">
    <citation type="journal article" date="2015" name="Nature">
        <title>Complex archaea that bridge the gap between prokaryotes and eukaryotes.</title>
        <authorList>
            <person name="Spang A."/>
            <person name="Saw J.H."/>
            <person name="Jorgensen S.L."/>
            <person name="Zaremba-Niedzwiedzka K."/>
            <person name="Martijn J."/>
            <person name="Lind A.E."/>
            <person name="van Eijk R."/>
            <person name="Schleper C."/>
            <person name="Guy L."/>
            <person name="Ettema T.J."/>
        </authorList>
    </citation>
    <scope>NUCLEOTIDE SEQUENCE</scope>
</reference>
<dbReference type="AlphaFoldDB" id="A0A0F8ZI94"/>
<feature type="non-terminal residue" evidence="2">
    <location>
        <position position="1"/>
    </location>
</feature>
<accession>A0A0F8ZI94</accession>
<dbReference type="EMBL" id="LAZR01047752">
    <property type="protein sequence ID" value="KKK93488.1"/>
    <property type="molecule type" value="Genomic_DNA"/>
</dbReference>
<feature type="region of interest" description="Disordered" evidence="1">
    <location>
        <begin position="155"/>
        <end position="180"/>
    </location>
</feature>